<dbReference type="AlphaFoldDB" id="A0A437J958"/>
<dbReference type="Gene3D" id="3.40.50.2300">
    <property type="match status" value="2"/>
</dbReference>
<gene>
    <name evidence="5" type="ORF">ENE74_07130</name>
</gene>
<dbReference type="EMBL" id="RZUL01000002">
    <property type="protein sequence ID" value="RVT42011.1"/>
    <property type="molecule type" value="Genomic_DNA"/>
</dbReference>
<evidence type="ECO:0000256" key="1">
    <source>
        <dbReference type="ARBA" id="ARBA00023015"/>
    </source>
</evidence>
<feature type="domain" description="Transcriptional regulator LacI/GalR-like sensor" evidence="4">
    <location>
        <begin position="115"/>
        <end position="272"/>
    </location>
</feature>
<dbReference type="Pfam" id="PF13377">
    <property type="entry name" value="Peripla_BP_3"/>
    <property type="match status" value="1"/>
</dbReference>
<keyword evidence="6" id="KW-1185">Reference proteome</keyword>
<evidence type="ECO:0000259" key="4">
    <source>
        <dbReference type="Pfam" id="PF13377"/>
    </source>
</evidence>
<keyword evidence="2" id="KW-0238">DNA-binding</keyword>
<dbReference type="PANTHER" id="PTHR30146">
    <property type="entry name" value="LACI-RELATED TRANSCRIPTIONAL REPRESSOR"/>
    <property type="match status" value="1"/>
</dbReference>
<dbReference type="InterPro" id="IPR046335">
    <property type="entry name" value="LacI/GalR-like_sensor"/>
</dbReference>
<keyword evidence="1" id="KW-0805">Transcription regulation</keyword>
<dbReference type="SUPFAM" id="SSF53822">
    <property type="entry name" value="Periplasmic binding protein-like I"/>
    <property type="match status" value="1"/>
</dbReference>
<comment type="caution">
    <text evidence="5">The sequence shown here is derived from an EMBL/GenBank/DDBJ whole genome shotgun (WGS) entry which is preliminary data.</text>
</comment>
<evidence type="ECO:0000313" key="5">
    <source>
        <dbReference type="EMBL" id="RVT42011.1"/>
    </source>
</evidence>
<dbReference type="CDD" id="cd06278">
    <property type="entry name" value="PBP1_LacI-like"/>
    <property type="match status" value="1"/>
</dbReference>
<reference evidence="5 6" key="1">
    <citation type="submission" date="2019-01" db="EMBL/GenBank/DDBJ databases">
        <authorList>
            <person name="Chen W.-M."/>
        </authorList>
    </citation>
    <scope>NUCLEOTIDE SEQUENCE [LARGE SCALE GENOMIC DNA]</scope>
    <source>
        <strain evidence="5 6">TLA-22</strain>
    </source>
</reference>
<dbReference type="OrthoDB" id="8433438at2"/>
<accession>A0A437J958</accession>
<dbReference type="GO" id="GO:0000976">
    <property type="term" value="F:transcription cis-regulatory region binding"/>
    <property type="evidence" value="ECO:0007669"/>
    <property type="project" value="TreeGrafter"/>
</dbReference>
<dbReference type="PANTHER" id="PTHR30146:SF153">
    <property type="entry name" value="LACTOSE OPERON REPRESSOR"/>
    <property type="match status" value="1"/>
</dbReference>
<sequence>MSATPVPLVALVIARATTLAYPELLPELATALQGKGMQFVLYIIEHEHDADMAMAAIERLDVAGVIAAARPSEREIARASERGVPLLLYNCHAQGPTVDSISCDHAACGHMLATMLLDAGHRRFGIIASPDDSLVGVERAAGAIGTLQRSRALTIEVERGDYSYASGAAAIDALFARMKPKPSAIIAVNDAMAIGALDRARDLQIRVPRDLSIVGIDGTQTALLPSYQLTTMRQPLNLLANTAVDLLLHRIEEPGGPPEIRLYGAQLIEGRTARLEKPVRKASLPMRRAG</sequence>
<dbReference type="GO" id="GO:0003700">
    <property type="term" value="F:DNA-binding transcription factor activity"/>
    <property type="evidence" value="ECO:0007669"/>
    <property type="project" value="TreeGrafter"/>
</dbReference>
<evidence type="ECO:0000256" key="3">
    <source>
        <dbReference type="ARBA" id="ARBA00023163"/>
    </source>
</evidence>
<dbReference type="InterPro" id="IPR028082">
    <property type="entry name" value="Peripla_BP_I"/>
</dbReference>
<name>A0A437J958_9SPHN</name>
<organism evidence="5 6">
    <name type="scientific">Sphingobium algorifonticola</name>
    <dbReference type="NCBI Taxonomy" id="2008318"/>
    <lineage>
        <taxon>Bacteria</taxon>
        <taxon>Pseudomonadati</taxon>
        <taxon>Pseudomonadota</taxon>
        <taxon>Alphaproteobacteria</taxon>
        <taxon>Sphingomonadales</taxon>
        <taxon>Sphingomonadaceae</taxon>
        <taxon>Sphingobium</taxon>
    </lineage>
</organism>
<keyword evidence="3" id="KW-0804">Transcription</keyword>
<evidence type="ECO:0000256" key="2">
    <source>
        <dbReference type="ARBA" id="ARBA00023125"/>
    </source>
</evidence>
<proteinExistence type="predicted"/>
<dbReference type="RefSeq" id="WP_127690197.1">
    <property type="nucleotide sequence ID" value="NZ_RZUL01000002.1"/>
</dbReference>
<evidence type="ECO:0000313" key="6">
    <source>
        <dbReference type="Proteomes" id="UP000282977"/>
    </source>
</evidence>
<dbReference type="Proteomes" id="UP000282977">
    <property type="component" value="Unassembled WGS sequence"/>
</dbReference>
<protein>
    <submittedName>
        <fullName evidence="5">LacI family transcriptional regulator</fullName>
    </submittedName>
</protein>